<sequence>MPILKNLRTQIKKKDLSAVVSNSLELEEIKTASFTSHKSTECGYSFRKRKIVDIKPDTVEVQSIDPSLLEALKRPIVVIEPIDPVLLQLAQESKPWDLEEENIPKFEVKEIEKTERASSVQSTLTYISIFSDYSDDVPSEFSFECETPPPMNYCKVQIGHKHAGQWPKRRLLLQVNLKKKTHSIKSTKKPYEKPQWDDGSVQPWFFINRK</sequence>
<proteinExistence type="predicted"/>
<protein>
    <submittedName>
        <fullName evidence="2">Uncharacterized protein</fullName>
    </submittedName>
</protein>
<evidence type="ECO:0000313" key="1">
    <source>
        <dbReference type="Proteomes" id="UP000887540"/>
    </source>
</evidence>
<accession>A0A914D2H2</accession>
<organism evidence="1 2">
    <name type="scientific">Acrobeloides nanus</name>
    <dbReference type="NCBI Taxonomy" id="290746"/>
    <lineage>
        <taxon>Eukaryota</taxon>
        <taxon>Metazoa</taxon>
        <taxon>Ecdysozoa</taxon>
        <taxon>Nematoda</taxon>
        <taxon>Chromadorea</taxon>
        <taxon>Rhabditida</taxon>
        <taxon>Tylenchina</taxon>
        <taxon>Cephalobomorpha</taxon>
        <taxon>Cephaloboidea</taxon>
        <taxon>Cephalobidae</taxon>
        <taxon>Acrobeloides</taxon>
    </lineage>
</organism>
<name>A0A914D2H2_9BILA</name>
<evidence type="ECO:0000313" key="2">
    <source>
        <dbReference type="WBParaSite" id="ACRNAN_scaffold1785.g30379.t1"/>
    </source>
</evidence>
<dbReference type="WBParaSite" id="ACRNAN_scaffold1785.g30379.t1">
    <property type="protein sequence ID" value="ACRNAN_scaffold1785.g30379.t1"/>
    <property type="gene ID" value="ACRNAN_scaffold1785.g30379"/>
</dbReference>
<dbReference type="AlphaFoldDB" id="A0A914D2H2"/>
<reference evidence="2" key="1">
    <citation type="submission" date="2022-11" db="UniProtKB">
        <authorList>
            <consortium name="WormBaseParasite"/>
        </authorList>
    </citation>
    <scope>IDENTIFICATION</scope>
</reference>
<keyword evidence="1" id="KW-1185">Reference proteome</keyword>
<dbReference type="Proteomes" id="UP000887540">
    <property type="component" value="Unplaced"/>
</dbReference>